<evidence type="ECO:0000256" key="1">
    <source>
        <dbReference type="SAM" id="Phobius"/>
    </source>
</evidence>
<keyword evidence="4" id="KW-1185">Reference proteome</keyword>
<protein>
    <recommendedName>
        <fullName evidence="2">DUF2231 domain-containing protein</fullName>
    </recommendedName>
</protein>
<organism evidence="3 4">
    <name type="scientific">Streptomyces noursei</name>
    <name type="common">Streptomyces albulus</name>
    <dbReference type="NCBI Taxonomy" id="1971"/>
    <lineage>
        <taxon>Bacteria</taxon>
        <taxon>Bacillati</taxon>
        <taxon>Actinomycetota</taxon>
        <taxon>Actinomycetes</taxon>
        <taxon>Kitasatosporales</taxon>
        <taxon>Streptomycetaceae</taxon>
        <taxon>Streptomyces</taxon>
    </lineage>
</organism>
<accession>A0A2N8PIN3</accession>
<proteinExistence type="predicted"/>
<dbReference type="EMBL" id="LJSN01000002">
    <property type="protein sequence ID" value="PNE40877.1"/>
    <property type="molecule type" value="Genomic_DNA"/>
</dbReference>
<feature type="transmembrane region" description="Helical" evidence="1">
    <location>
        <begin position="133"/>
        <end position="151"/>
    </location>
</feature>
<keyword evidence="1" id="KW-1133">Transmembrane helix</keyword>
<dbReference type="Proteomes" id="UP000236047">
    <property type="component" value="Unassembled WGS sequence"/>
</dbReference>
<feature type="transmembrane region" description="Helical" evidence="1">
    <location>
        <begin position="88"/>
        <end position="105"/>
    </location>
</feature>
<keyword evidence="1" id="KW-0472">Membrane</keyword>
<sequence>MGPTLINGIPGHVLFVHIAVVLVPLTALALLVCAAWPQQARRFGLALPVLAAVTLVSVPITTHAGEWLKHHVANDPLVRQHAELGDGLLPWTVGLFALAVALWWMQRRTGAASQADPAAVDEEARPGARARGALRAAAVVLSLVLGAGAVVQTYRIGDSGAQAAWHDNFSTTRTPETGSR</sequence>
<dbReference type="RefSeq" id="WP_102923372.1">
    <property type="nucleotide sequence ID" value="NZ_LJSN01000002.1"/>
</dbReference>
<keyword evidence="1" id="KW-0812">Transmembrane</keyword>
<dbReference type="AlphaFoldDB" id="A0A2N8PIN3"/>
<feature type="transmembrane region" description="Helical" evidence="1">
    <location>
        <begin position="12"/>
        <end position="36"/>
    </location>
</feature>
<reference evidence="4" key="1">
    <citation type="submission" date="2015-09" db="EMBL/GenBank/DDBJ databases">
        <authorList>
            <person name="Graham D.E."/>
            <person name="Mahan K.M."/>
            <person name="Klingeman D.M."/>
            <person name="Fida T."/>
            <person name="Giannone R.J."/>
            <person name="Hettich R.L."/>
            <person name="Parry R.J."/>
            <person name="Spain J.C."/>
        </authorList>
    </citation>
    <scope>NUCLEOTIDE SEQUENCE [LARGE SCALE GENOMIC DNA]</scope>
    <source>
        <strain evidence="4">JCM 4701</strain>
    </source>
</reference>
<evidence type="ECO:0000313" key="4">
    <source>
        <dbReference type="Proteomes" id="UP000236047"/>
    </source>
</evidence>
<name>A0A2N8PIN3_STRNR</name>
<comment type="caution">
    <text evidence="3">The sequence shown here is derived from an EMBL/GenBank/DDBJ whole genome shotgun (WGS) entry which is preliminary data.</text>
</comment>
<dbReference type="Pfam" id="PF09990">
    <property type="entry name" value="DUF2231"/>
    <property type="match status" value="1"/>
</dbReference>
<feature type="transmembrane region" description="Helical" evidence="1">
    <location>
        <begin position="43"/>
        <end position="68"/>
    </location>
</feature>
<feature type="domain" description="DUF2231" evidence="2">
    <location>
        <begin position="8"/>
        <end position="171"/>
    </location>
</feature>
<evidence type="ECO:0000259" key="2">
    <source>
        <dbReference type="Pfam" id="PF09990"/>
    </source>
</evidence>
<dbReference type="InterPro" id="IPR019251">
    <property type="entry name" value="DUF2231_TM"/>
</dbReference>
<evidence type="ECO:0000313" key="3">
    <source>
        <dbReference type="EMBL" id="PNE40877.1"/>
    </source>
</evidence>
<gene>
    <name evidence="3" type="ORF">AOB60_08855</name>
</gene>